<accession>A0ABN1QFM6</accession>
<protein>
    <recommendedName>
        <fullName evidence="4">Alkaline shock response membrane anchor protein AmaP</fullName>
    </recommendedName>
</protein>
<reference evidence="2 3" key="1">
    <citation type="journal article" date="2019" name="Int. J. Syst. Evol. Microbiol.">
        <title>The Global Catalogue of Microorganisms (GCM) 10K type strain sequencing project: providing services to taxonomists for standard genome sequencing and annotation.</title>
        <authorList>
            <consortium name="The Broad Institute Genomics Platform"/>
            <consortium name="The Broad Institute Genome Sequencing Center for Infectious Disease"/>
            <person name="Wu L."/>
            <person name="Ma J."/>
        </authorList>
    </citation>
    <scope>NUCLEOTIDE SEQUENCE [LARGE SCALE GENOMIC DNA]</scope>
    <source>
        <strain evidence="2 3">JCM 10977</strain>
    </source>
</reference>
<evidence type="ECO:0000256" key="1">
    <source>
        <dbReference type="SAM" id="Phobius"/>
    </source>
</evidence>
<dbReference type="Proteomes" id="UP001500542">
    <property type="component" value="Unassembled WGS sequence"/>
</dbReference>
<comment type="caution">
    <text evidence="2">The sequence shown here is derived from an EMBL/GenBank/DDBJ whole genome shotgun (WGS) entry which is preliminary data.</text>
</comment>
<keyword evidence="1" id="KW-0472">Membrane</keyword>
<evidence type="ECO:0008006" key="4">
    <source>
        <dbReference type="Google" id="ProtNLM"/>
    </source>
</evidence>
<dbReference type="RefSeq" id="WP_343970143.1">
    <property type="nucleotide sequence ID" value="NZ_BAAAHK010000007.1"/>
</dbReference>
<keyword evidence="3" id="KW-1185">Reference proteome</keyword>
<keyword evidence="1" id="KW-0812">Transmembrane</keyword>
<evidence type="ECO:0000313" key="3">
    <source>
        <dbReference type="Proteomes" id="UP001500542"/>
    </source>
</evidence>
<proteinExistence type="predicted"/>
<dbReference type="EMBL" id="BAAAHK010000007">
    <property type="protein sequence ID" value="GAA0941694.1"/>
    <property type="molecule type" value="Genomic_DNA"/>
</dbReference>
<sequence>MGRGLIALDRVAAFVLGLLLLAGGAAALAWKYDVFADAPSKIRITGAPAVVAESWWPWATGAAGIVLVLLALGWLPRHIPRRRVNRLSLDGSSGDGRLSADVDSAVGAAAQVLAADPAVRSCSGHLITDRGEVVAELKTTINPDADLDHLRHTADRVLTELRELVGRDELRTRVLLRTARQQQTAPRVL</sequence>
<feature type="transmembrane region" description="Helical" evidence="1">
    <location>
        <begin position="55"/>
        <end position="75"/>
    </location>
</feature>
<gene>
    <name evidence="2" type="ORF">GCM10009554_33540</name>
</gene>
<name>A0ABN1QFM6_9ACTN</name>
<keyword evidence="1" id="KW-1133">Transmembrane helix</keyword>
<organism evidence="2 3">
    <name type="scientific">Kribbella koreensis</name>
    <dbReference type="NCBI Taxonomy" id="57909"/>
    <lineage>
        <taxon>Bacteria</taxon>
        <taxon>Bacillati</taxon>
        <taxon>Actinomycetota</taxon>
        <taxon>Actinomycetes</taxon>
        <taxon>Propionibacteriales</taxon>
        <taxon>Kribbellaceae</taxon>
        <taxon>Kribbella</taxon>
    </lineage>
</organism>
<evidence type="ECO:0000313" key="2">
    <source>
        <dbReference type="EMBL" id="GAA0941694.1"/>
    </source>
</evidence>